<dbReference type="InterPro" id="IPR055558">
    <property type="entry name" value="DUF7134"/>
</dbReference>
<dbReference type="InterPro" id="IPR011712">
    <property type="entry name" value="Sig_transdc_His_kin_sub3_dim/P"/>
</dbReference>
<evidence type="ECO:0000313" key="13">
    <source>
        <dbReference type="EMBL" id="XCN18576.1"/>
    </source>
</evidence>
<comment type="catalytic activity">
    <reaction evidence="1">
        <text>ATP + protein L-histidine = ADP + protein N-phospho-L-histidine.</text>
        <dbReference type="EC" id="2.7.13.3"/>
    </reaction>
</comment>
<name>A0AAU8KUI0_9ACTN</name>
<dbReference type="EMBL" id="CP136798">
    <property type="protein sequence ID" value="XCN18576.1"/>
    <property type="molecule type" value="Genomic_DNA"/>
</dbReference>
<feature type="domain" description="Signal transduction histidine kinase subgroup 3 dimerisation and phosphoacceptor" evidence="10">
    <location>
        <begin position="181"/>
        <end position="247"/>
    </location>
</feature>
<accession>A0AAU8KUI0</accession>
<reference evidence="13" key="1">
    <citation type="submission" date="2023-10" db="EMBL/GenBank/DDBJ databases">
        <title>Complete genome sequence of Streptomyces sp. JL1001.</title>
        <authorList>
            <person name="Jiang L."/>
        </authorList>
    </citation>
    <scope>NUCLEOTIDE SEQUENCE</scope>
    <source>
        <strain evidence="13">JL1001</strain>
    </source>
</reference>
<dbReference type="EC" id="2.7.13.3" evidence="2"/>
<evidence type="ECO:0000256" key="8">
    <source>
        <dbReference type="ARBA" id="ARBA00023012"/>
    </source>
</evidence>
<feature type="transmembrane region" description="Helical" evidence="9">
    <location>
        <begin position="105"/>
        <end position="127"/>
    </location>
</feature>
<organism evidence="13">
    <name type="scientific">Streptomyces sp. JL1001</name>
    <dbReference type="NCBI Taxonomy" id="3078227"/>
    <lineage>
        <taxon>Bacteria</taxon>
        <taxon>Bacillati</taxon>
        <taxon>Actinomycetota</taxon>
        <taxon>Actinomycetes</taxon>
        <taxon>Kitasatosporales</taxon>
        <taxon>Streptomycetaceae</taxon>
        <taxon>Streptomyces</taxon>
    </lineage>
</organism>
<feature type="transmembrane region" description="Helical" evidence="9">
    <location>
        <begin position="12"/>
        <end position="29"/>
    </location>
</feature>
<feature type="transmembrane region" description="Helical" evidence="9">
    <location>
        <begin position="35"/>
        <end position="54"/>
    </location>
</feature>
<keyword evidence="6 13" id="KW-0418">Kinase</keyword>
<dbReference type="GO" id="GO:0000155">
    <property type="term" value="F:phosphorelay sensor kinase activity"/>
    <property type="evidence" value="ECO:0007669"/>
    <property type="project" value="InterPro"/>
</dbReference>
<dbReference type="EMBL" id="CP136798">
    <property type="protein sequence ID" value="XCN12129.1"/>
    <property type="molecule type" value="Genomic_DNA"/>
</dbReference>
<dbReference type="CDD" id="cd16917">
    <property type="entry name" value="HATPase_UhpB-NarQ-NarX-like"/>
    <property type="match status" value="1"/>
</dbReference>
<evidence type="ECO:0000259" key="11">
    <source>
        <dbReference type="Pfam" id="PF23539"/>
    </source>
</evidence>
<proteinExistence type="predicted"/>
<dbReference type="RefSeq" id="WP_354595998.1">
    <property type="nucleotide sequence ID" value="NZ_CP136798.1"/>
</dbReference>
<keyword evidence="5" id="KW-0547">Nucleotide-binding</keyword>
<dbReference type="Pfam" id="PF07730">
    <property type="entry name" value="HisKA_3"/>
    <property type="match status" value="1"/>
</dbReference>
<evidence type="ECO:0000256" key="3">
    <source>
        <dbReference type="ARBA" id="ARBA00022553"/>
    </source>
</evidence>
<keyword evidence="9" id="KW-0812">Transmembrane</keyword>
<dbReference type="Gene3D" id="3.30.565.10">
    <property type="entry name" value="Histidine kinase-like ATPase, C-terminal domain"/>
    <property type="match status" value="1"/>
</dbReference>
<evidence type="ECO:0000313" key="12">
    <source>
        <dbReference type="EMBL" id="XCN12129.1"/>
    </source>
</evidence>
<dbReference type="PANTHER" id="PTHR24421:SF10">
    <property type="entry name" value="NITRATE_NITRITE SENSOR PROTEIN NARQ"/>
    <property type="match status" value="1"/>
</dbReference>
<protein>
    <recommendedName>
        <fullName evidence="2">histidine kinase</fullName>
        <ecNumber evidence="2">2.7.13.3</ecNumber>
    </recommendedName>
</protein>
<dbReference type="GO" id="GO:0005524">
    <property type="term" value="F:ATP binding"/>
    <property type="evidence" value="ECO:0007669"/>
    <property type="project" value="UniProtKB-KW"/>
</dbReference>
<keyword evidence="9" id="KW-0472">Membrane</keyword>
<sequence length="392" mass="41646">MRPASPWNKRHDVLLAAAVYGISLLGPFFDGNPGTSAPTVSGAVLGAALCACLLLRWRWPLLVLTVTAAGTLASLAASGHKSPLMLATMVAMFTCALRRPRREAAVSITLVAVLLAGTSVVFGHRGWMGPESVALLALSATAAAAGFAVRNRQAYVSEVEERARRAEQSREEETRRRVIDERLRIARELHDVLAHHIALIAVQAAVVDQVMEAEPRQARESLGHIRRAAQSSLEEVRTTLGLLRQPDAPDEAATEPAPGLDTLPDLIAGFTAAGLIVDQDTSGTPVDLPAAVGLTAYRLVQEALTNASRHASRPRAELALHYLPSALRIHVRNPACPPGTDTPLDPLGLGSGGHGLLGMRERAHALGGTFTAHLSDGRFEVRALLPHEGQPT</sequence>
<keyword evidence="9" id="KW-1133">Transmembrane helix</keyword>
<dbReference type="GO" id="GO:0016020">
    <property type="term" value="C:membrane"/>
    <property type="evidence" value="ECO:0007669"/>
    <property type="project" value="InterPro"/>
</dbReference>
<evidence type="ECO:0000256" key="7">
    <source>
        <dbReference type="ARBA" id="ARBA00022840"/>
    </source>
</evidence>
<keyword evidence="8" id="KW-0902">Two-component regulatory system</keyword>
<dbReference type="AlphaFoldDB" id="A0AAU8KUI0"/>
<gene>
    <name evidence="12" type="ORF">R1Y80_00080</name>
    <name evidence="13" type="ORF">R1Y80_35195</name>
</gene>
<evidence type="ECO:0000256" key="1">
    <source>
        <dbReference type="ARBA" id="ARBA00000085"/>
    </source>
</evidence>
<dbReference type="Gene3D" id="1.20.5.1930">
    <property type="match status" value="1"/>
</dbReference>
<feature type="domain" description="DUF7134" evidence="11">
    <location>
        <begin position="12"/>
        <end position="145"/>
    </location>
</feature>
<evidence type="ECO:0000256" key="4">
    <source>
        <dbReference type="ARBA" id="ARBA00022679"/>
    </source>
</evidence>
<dbReference type="InterPro" id="IPR050482">
    <property type="entry name" value="Sensor_HK_TwoCompSys"/>
</dbReference>
<dbReference type="InterPro" id="IPR036890">
    <property type="entry name" value="HATPase_C_sf"/>
</dbReference>
<keyword evidence="3" id="KW-0597">Phosphoprotein</keyword>
<feature type="transmembrane region" description="Helical" evidence="9">
    <location>
        <begin position="133"/>
        <end position="149"/>
    </location>
</feature>
<dbReference type="Pfam" id="PF23539">
    <property type="entry name" value="DUF7134"/>
    <property type="match status" value="1"/>
</dbReference>
<dbReference type="SUPFAM" id="SSF55874">
    <property type="entry name" value="ATPase domain of HSP90 chaperone/DNA topoisomerase II/histidine kinase"/>
    <property type="match status" value="1"/>
</dbReference>
<evidence type="ECO:0000256" key="5">
    <source>
        <dbReference type="ARBA" id="ARBA00022741"/>
    </source>
</evidence>
<dbReference type="GO" id="GO:0046983">
    <property type="term" value="F:protein dimerization activity"/>
    <property type="evidence" value="ECO:0007669"/>
    <property type="project" value="InterPro"/>
</dbReference>
<evidence type="ECO:0000256" key="9">
    <source>
        <dbReference type="SAM" id="Phobius"/>
    </source>
</evidence>
<evidence type="ECO:0000256" key="6">
    <source>
        <dbReference type="ARBA" id="ARBA00022777"/>
    </source>
</evidence>
<keyword evidence="7" id="KW-0067">ATP-binding</keyword>
<keyword evidence="4" id="KW-0808">Transferase</keyword>
<dbReference type="PANTHER" id="PTHR24421">
    <property type="entry name" value="NITRATE/NITRITE SENSOR PROTEIN NARX-RELATED"/>
    <property type="match status" value="1"/>
</dbReference>
<evidence type="ECO:0000256" key="2">
    <source>
        <dbReference type="ARBA" id="ARBA00012438"/>
    </source>
</evidence>
<evidence type="ECO:0000259" key="10">
    <source>
        <dbReference type="Pfam" id="PF07730"/>
    </source>
</evidence>